<dbReference type="Proteomes" id="UP000499080">
    <property type="component" value="Unassembled WGS sequence"/>
</dbReference>
<evidence type="ECO:0000313" key="2">
    <source>
        <dbReference type="Proteomes" id="UP000499080"/>
    </source>
</evidence>
<protein>
    <submittedName>
        <fullName evidence="1">Uncharacterized protein</fullName>
    </submittedName>
</protein>
<reference evidence="1 2" key="1">
    <citation type="journal article" date="2019" name="Sci. Rep.">
        <title>Orb-weaving spider Araneus ventricosus genome elucidates the spidroin gene catalogue.</title>
        <authorList>
            <person name="Kono N."/>
            <person name="Nakamura H."/>
            <person name="Ohtoshi R."/>
            <person name="Moran D.A.P."/>
            <person name="Shinohara A."/>
            <person name="Yoshida Y."/>
            <person name="Fujiwara M."/>
            <person name="Mori M."/>
            <person name="Tomita M."/>
            <person name="Arakawa K."/>
        </authorList>
    </citation>
    <scope>NUCLEOTIDE SEQUENCE [LARGE SCALE GENOMIC DNA]</scope>
</reference>
<dbReference type="EMBL" id="BGPR01073073">
    <property type="protein sequence ID" value="GBO45783.1"/>
    <property type="molecule type" value="Genomic_DNA"/>
</dbReference>
<evidence type="ECO:0000313" key="1">
    <source>
        <dbReference type="EMBL" id="GBO45783.1"/>
    </source>
</evidence>
<dbReference type="AlphaFoldDB" id="A0A4Y2X842"/>
<organism evidence="1 2">
    <name type="scientific">Araneus ventricosus</name>
    <name type="common">Orbweaver spider</name>
    <name type="synonym">Epeira ventricosa</name>
    <dbReference type="NCBI Taxonomy" id="182803"/>
    <lineage>
        <taxon>Eukaryota</taxon>
        <taxon>Metazoa</taxon>
        <taxon>Ecdysozoa</taxon>
        <taxon>Arthropoda</taxon>
        <taxon>Chelicerata</taxon>
        <taxon>Arachnida</taxon>
        <taxon>Araneae</taxon>
        <taxon>Araneomorphae</taxon>
        <taxon>Entelegynae</taxon>
        <taxon>Araneoidea</taxon>
        <taxon>Araneidae</taxon>
        <taxon>Araneus</taxon>
    </lineage>
</organism>
<sequence>MSHQAARTTGGSHLDVPSGSAYHRWLVLRYPIRQRIPPVAHTDMSHQAAHTTGGSHLDVSSGSAHHRWLAIECFIRRCVPPTI</sequence>
<keyword evidence="2" id="KW-1185">Reference proteome</keyword>
<accession>A0A4Y2X842</accession>
<proteinExistence type="predicted"/>
<comment type="caution">
    <text evidence="1">The sequence shown here is derived from an EMBL/GenBank/DDBJ whole genome shotgun (WGS) entry which is preliminary data.</text>
</comment>
<gene>
    <name evidence="1" type="ORF">AVEN_246121_1</name>
</gene>
<name>A0A4Y2X842_ARAVE</name>